<dbReference type="PANTHER" id="PTHR34979">
    <property type="entry name" value="INNER MEMBRANE PROTEIN YGAZ"/>
    <property type="match status" value="1"/>
</dbReference>
<reference evidence="9" key="1">
    <citation type="submission" date="2020-08" db="EMBL/GenBank/DDBJ databases">
        <title>Genome public.</title>
        <authorList>
            <person name="Liu C."/>
            <person name="Sun Q."/>
        </authorList>
    </citation>
    <scope>NUCLEOTIDE SEQUENCE</scope>
    <source>
        <strain evidence="9">BX7</strain>
    </source>
</reference>
<evidence type="ECO:0000313" key="10">
    <source>
        <dbReference type="Proteomes" id="UP000620366"/>
    </source>
</evidence>
<sequence length="240" mass="24752">MSDVTTKKQDFLCGCRDGVPIALGYLSVAFTFGMMAATQGVPVWASVVISMTNLTSAGQFAGLGLIVAGGSLTEMALTQLVINLRYALMSLSLSQKLDASVTTPQRLVIAFGNTDEIFALASARPGKVRAAYLYGLILVPFLGWSGGTLLGAAAGSLLPEMVISALGIAIYGMFIAILVPAARRMPAVCKVILLAAGLGFAFRFVPGLREVSSGFAIILCTLAAAALGAALFPVDEEGAP</sequence>
<keyword evidence="5 8" id="KW-0812">Transmembrane</keyword>
<evidence type="ECO:0000256" key="3">
    <source>
        <dbReference type="ARBA" id="ARBA00022448"/>
    </source>
</evidence>
<feature type="transmembrane region" description="Helical" evidence="8">
    <location>
        <begin position="21"/>
        <end position="40"/>
    </location>
</feature>
<feature type="transmembrane region" description="Helical" evidence="8">
    <location>
        <begin position="211"/>
        <end position="234"/>
    </location>
</feature>
<keyword evidence="4" id="KW-1003">Cell membrane</keyword>
<keyword evidence="7 8" id="KW-0472">Membrane</keyword>
<accession>A0A926HVD2</accession>
<evidence type="ECO:0000313" key="9">
    <source>
        <dbReference type="EMBL" id="MBC8536496.1"/>
    </source>
</evidence>
<dbReference type="GO" id="GO:1903785">
    <property type="term" value="P:L-valine transmembrane transport"/>
    <property type="evidence" value="ECO:0007669"/>
    <property type="project" value="TreeGrafter"/>
</dbReference>
<feature type="transmembrane region" description="Helical" evidence="8">
    <location>
        <begin position="161"/>
        <end position="180"/>
    </location>
</feature>
<dbReference type="Proteomes" id="UP000620366">
    <property type="component" value="Unassembled WGS sequence"/>
</dbReference>
<feature type="transmembrane region" description="Helical" evidence="8">
    <location>
        <begin position="187"/>
        <end position="205"/>
    </location>
</feature>
<comment type="caution">
    <text evidence="9">The sequence shown here is derived from an EMBL/GenBank/DDBJ whole genome shotgun (WGS) entry which is preliminary data.</text>
</comment>
<protein>
    <submittedName>
        <fullName evidence="9">AzlC family ABC transporter permease</fullName>
    </submittedName>
</protein>
<gene>
    <name evidence="9" type="ORF">H8695_07350</name>
</gene>
<keyword evidence="3" id="KW-0813">Transport</keyword>
<comment type="similarity">
    <text evidence="2">Belongs to the AzlC family.</text>
</comment>
<keyword evidence="10" id="KW-1185">Reference proteome</keyword>
<keyword evidence="6 8" id="KW-1133">Transmembrane helix</keyword>
<dbReference type="PANTHER" id="PTHR34979:SF1">
    <property type="entry name" value="INNER MEMBRANE PROTEIN YGAZ"/>
    <property type="match status" value="1"/>
</dbReference>
<feature type="transmembrane region" description="Helical" evidence="8">
    <location>
        <begin position="60"/>
        <end position="82"/>
    </location>
</feature>
<dbReference type="EMBL" id="JACRSP010000003">
    <property type="protein sequence ID" value="MBC8536496.1"/>
    <property type="molecule type" value="Genomic_DNA"/>
</dbReference>
<evidence type="ECO:0000256" key="4">
    <source>
        <dbReference type="ARBA" id="ARBA00022475"/>
    </source>
</evidence>
<evidence type="ECO:0000256" key="2">
    <source>
        <dbReference type="ARBA" id="ARBA00010735"/>
    </source>
</evidence>
<feature type="transmembrane region" description="Helical" evidence="8">
    <location>
        <begin position="131"/>
        <end position="155"/>
    </location>
</feature>
<organism evidence="9 10">
    <name type="scientific">Feifania hominis</name>
    <dbReference type="NCBI Taxonomy" id="2763660"/>
    <lineage>
        <taxon>Bacteria</taxon>
        <taxon>Bacillati</taxon>
        <taxon>Bacillota</taxon>
        <taxon>Clostridia</taxon>
        <taxon>Eubacteriales</taxon>
        <taxon>Feifaniaceae</taxon>
        <taxon>Feifania</taxon>
    </lineage>
</organism>
<evidence type="ECO:0000256" key="8">
    <source>
        <dbReference type="SAM" id="Phobius"/>
    </source>
</evidence>
<evidence type="ECO:0000256" key="5">
    <source>
        <dbReference type="ARBA" id="ARBA00022692"/>
    </source>
</evidence>
<evidence type="ECO:0000256" key="7">
    <source>
        <dbReference type="ARBA" id="ARBA00023136"/>
    </source>
</evidence>
<dbReference type="InterPro" id="IPR011606">
    <property type="entry name" value="Brnchd-chn_aa_trnsp_permease"/>
</dbReference>
<proteinExistence type="inferred from homology"/>
<name>A0A926HVD2_9FIRM</name>
<comment type="subcellular location">
    <subcellularLocation>
        <location evidence="1">Cell membrane</location>
        <topology evidence="1">Multi-pass membrane protein</topology>
    </subcellularLocation>
</comment>
<dbReference type="GO" id="GO:0005886">
    <property type="term" value="C:plasma membrane"/>
    <property type="evidence" value="ECO:0007669"/>
    <property type="project" value="UniProtKB-SubCell"/>
</dbReference>
<dbReference type="Pfam" id="PF03591">
    <property type="entry name" value="AzlC"/>
    <property type="match status" value="1"/>
</dbReference>
<dbReference type="RefSeq" id="WP_249300340.1">
    <property type="nucleotide sequence ID" value="NZ_JACRSP010000003.1"/>
</dbReference>
<evidence type="ECO:0000256" key="6">
    <source>
        <dbReference type="ARBA" id="ARBA00022989"/>
    </source>
</evidence>
<evidence type="ECO:0000256" key="1">
    <source>
        <dbReference type="ARBA" id="ARBA00004651"/>
    </source>
</evidence>
<dbReference type="AlphaFoldDB" id="A0A926HVD2"/>